<dbReference type="STRING" id="1790137.AXE80_11145"/>
<gene>
    <name evidence="3" type="ORF">AXE80_11145</name>
</gene>
<dbReference type="InterPro" id="IPR003774">
    <property type="entry name" value="AlgH-like"/>
</dbReference>
<evidence type="ECO:0000313" key="3">
    <source>
        <dbReference type="EMBL" id="ANW96799.1"/>
    </source>
</evidence>
<dbReference type="OrthoDB" id="9807486at2"/>
<evidence type="ECO:0000256" key="1">
    <source>
        <dbReference type="ARBA" id="ARBA00009600"/>
    </source>
</evidence>
<reference evidence="3 4" key="1">
    <citation type="submission" date="2016-02" db="EMBL/GenBank/DDBJ databases">
        <authorList>
            <person name="Wen L."/>
            <person name="He K."/>
            <person name="Yang H."/>
        </authorList>
    </citation>
    <scope>NUCLEOTIDE SEQUENCE [LARGE SCALE GENOMIC DNA]</scope>
    <source>
        <strain evidence="3 4">CZ1127</strain>
    </source>
</reference>
<protein>
    <recommendedName>
        <fullName evidence="2">UPF0301 protein AXE80_11145</fullName>
    </recommendedName>
</protein>
<dbReference type="Pfam" id="PF02622">
    <property type="entry name" value="DUF179"/>
    <property type="match status" value="1"/>
</dbReference>
<name>A0A1B1Y7T5_9FLAO</name>
<dbReference type="HAMAP" id="MF_00758">
    <property type="entry name" value="UPF0301"/>
    <property type="match status" value="1"/>
</dbReference>
<dbReference type="GO" id="GO:0005829">
    <property type="term" value="C:cytosol"/>
    <property type="evidence" value="ECO:0007669"/>
    <property type="project" value="TreeGrafter"/>
</dbReference>
<dbReference type="PANTHER" id="PTHR30327">
    <property type="entry name" value="UNCHARACTERIZED PROTEIN YQGE"/>
    <property type="match status" value="1"/>
</dbReference>
<evidence type="ECO:0000313" key="4">
    <source>
        <dbReference type="Proteomes" id="UP000092967"/>
    </source>
</evidence>
<dbReference type="KEGG" id="wfu:AXE80_11145"/>
<dbReference type="Proteomes" id="UP000092967">
    <property type="component" value="Chromosome"/>
</dbReference>
<dbReference type="PANTHER" id="PTHR30327:SF1">
    <property type="entry name" value="UPF0301 PROTEIN YQGE"/>
    <property type="match status" value="1"/>
</dbReference>
<dbReference type="Gene3D" id="3.40.1740.10">
    <property type="entry name" value="VC0467-like"/>
    <property type="match status" value="1"/>
</dbReference>
<proteinExistence type="inferred from homology"/>
<dbReference type="SUPFAM" id="SSF143456">
    <property type="entry name" value="VC0467-like"/>
    <property type="match status" value="1"/>
</dbReference>
<accession>A0A1B1Y7T5</accession>
<sequence>MPLLKPSKGRLLIAEPSILGDLSFNRSIILLTEHTKSSSIGFIMNKPLEYSLNDLIPEIKCDFKVYQGGPVEQDNLYFIHKIPNLLSNSIKVTEGIYWGGDFSELSRLLNEGLVNNEDIRFFLGYSGWGQGQLNYEWERDSWLVRENDYQNIFSTHNRNLWKENLMELGGKYQIWANAPIDPNLN</sequence>
<comment type="similarity">
    <text evidence="1 2">Belongs to the UPF0301 (AlgH) family.</text>
</comment>
<organism evidence="3 4">
    <name type="scientific">Wenyingzhuangia fucanilytica</name>
    <dbReference type="NCBI Taxonomy" id="1790137"/>
    <lineage>
        <taxon>Bacteria</taxon>
        <taxon>Pseudomonadati</taxon>
        <taxon>Bacteroidota</taxon>
        <taxon>Flavobacteriia</taxon>
        <taxon>Flavobacteriales</taxon>
        <taxon>Flavobacteriaceae</taxon>
        <taxon>Wenyingzhuangia</taxon>
    </lineage>
</organism>
<dbReference type="AlphaFoldDB" id="A0A1B1Y7T5"/>
<dbReference type="RefSeq" id="WP_068827304.1">
    <property type="nucleotide sequence ID" value="NZ_CP014224.1"/>
</dbReference>
<evidence type="ECO:0000256" key="2">
    <source>
        <dbReference type="HAMAP-Rule" id="MF_00758"/>
    </source>
</evidence>
<dbReference type="EMBL" id="CP014224">
    <property type="protein sequence ID" value="ANW96799.1"/>
    <property type="molecule type" value="Genomic_DNA"/>
</dbReference>
<keyword evidence="4" id="KW-1185">Reference proteome</keyword>